<dbReference type="EC" id="3.4.22.-" evidence="5"/>
<dbReference type="Pfam" id="PF00664">
    <property type="entry name" value="ABC_membrane"/>
    <property type="match status" value="1"/>
</dbReference>
<evidence type="ECO:0000256" key="4">
    <source>
        <dbReference type="ARBA" id="ARBA00023136"/>
    </source>
</evidence>
<evidence type="ECO:0000256" key="2">
    <source>
        <dbReference type="ARBA" id="ARBA00022692"/>
    </source>
</evidence>
<dbReference type="GO" id="GO:0008233">
    <property type="term" value="F:peptidase activity"/>
    <property type="evidence" value="ECO:0007669"/>
    <property type="project" value="InterPro"/>
</dbReference>
<keyword evidence="2" id="KW-0812">Transmembrane</keyword>
<reference evidence="5 6" key="1">
    <citation type="submission" date="2015-03" db="EMBL/GenBank/DDBJ databases">
        <authorList>
            <person name="Murphy D."/>
        </authorList>
    </citation>
    <scope>NUCLEOTIDE SEQUENCE [LARGE SCALE GENOMIC DNA]</scope>
    <source>
        <strain evidence="5 6">SMRU1708</strain>
    </source>
</reference>
<evidence type="ECO:0000313" key="5">
    <source>
        <dbReference type="EMBL" id="COR54617.1"/>
    </source>
</evidence>
<dbReference type="Gene3D" id="1.20.1560.10">
    <property type="entry name" value="ABC transporter type 1, transmembrane domain"/>
    <property type="match status" value="1"/>
</dbReference>
<proteinExistence type="predicted"/>
<dbReference type="GO" id="GO:0005886">
    <property type="term" value="C:plasma membrane"/>
    <property type="evidence" value="ECO:0007669"/>
    <property type="project" value="UniProtKB-SubCell"/>
</dbReference>
<keyword evidence="5" id="KW-0378">Hydrolase</keyword>
<protein>
    <submittedName>
        <fullName evidence="5">Lantibiotic export protein</fullName>
        <ecNumber evidence="5">3.4.22.-</ecNumber>
    </submittedName>
</protein>
<keyword evidence="4" id="KW-0472">Membrane</keyword>
<dbReference type="GO" id="GO:0140359">
    <property type="term" value="F:ABC-type transporter activity"/>
    <property type="evidence" value="ECO:0007669"/>
    <property type="project" value="InterPro"/>
</dbReference>
<comment type="subcellular location">
    <subcellularLocation>
        <location evidence="1">Cell membrane</location>
        <topology evidence="1">Multi-pass membrane protein</topology>
    </subcellularLocation>
</comment>
<evidence type="ECO:0000313" key="6">
    <source>
        <dbReference type="Proteomes" id="UP000046095"/>
    </source>
</evidence>
<dbReference type="Gene3D" id="3.90.70.10">
    <property type="entry name" value="Cysteine proteinases"/>
    <property type="match status" value="1"/>
</dbReference>
<dbReference type="PROSITE" id="PS50929">
    <property type="entry name" value="ABC_TM1F"/>
    <property type="match status" value="1"/>
</dbReference>
<dbReference type="Proteomes" id="UP000046095">
    <property type="component" value="Unassembled WGS sequence"/>
</dbReference>
<dbReference type="EMBL" id="CRVC01000009">
    <property type="protein sequence ID" value="COR54617.1"/>
    <property type="molecule type" value="Genomic_DNA"/>
</dbReference>
<gene>
    <name evidence="5" type="primary">lagD_1</name>
    <name evidence="5" type="ORF">ERS021218_00973</name>
</gene>
<dbReference type="GO" id="GO:0006508">
    <property type="term" value="P:proteolysis"/>
    <property type="evidence" value="ECO:0007669"/>
    <property type="project" value="InterPro"/>
</dbReference>
<sequence length="338" mass="39243">MKRNIPFIEQHQKTECGLCCVAMVSSFYNHEISVKDLRNLKETGRDGTSFQNLIELLENMGFKVKSFRFPKDRPDVYKQIKVPAIALWESKHFVVVEKVTSKFVWVIDPELGKLRYDLNEFSAGFSEFLISISSSDRVIKHKSKENYGEIYAKLWQSWHYFVPLLFLTFVSYAVSFILPIWTQQLLNQATGGNQFNPAILALNFIIFTLLYFIIMLGQRYLSINLTNDIDKRLNNSVIGRLFQLPYKFFSTRSSGDLIYSINGLGRIRQLFTNQVVLGILDIGFVICILFYFLYIDFFVTIIALMLVVINLLLLLLTRKNLEQKSKSFVIAQNDLQNK</sequence>
<dbReference type="GO" id="GO:0005524">
    <property type="term" value="F:ATP binding"/>
    <property type="evidence" value="ECO:0007669"/>
    <property type="project" value="InterPro"/>
</dbReference>
<dbReference type="AlphaFoldDB" id="A0A0T8SSK4"/>
<organism evidence="5 6">
    <name type="scientific">Streptococcus pneumoniae</name>
    <dbReference type="NCBI Taxonomy" id="1313"/>
    <lineage>
        <taxon>Bacteria</taxon>
        <taxon>Bacillati</taxon>
        <taxon>Bacillota</taxon>
        <taxon>Bacilli</taxon>
        <taxon>Lactobacillales</taxon>
        <taxon>Streptococcaceae</taxon>
        <taxon>Streptococcus</taxon>
    </lineage>
</organism>
<dbReference type="InterPro" id="IPR005074">
    <property type="entry name" value="Peptidase_C39"/>
</dbReference>
<evidence type="ECO:0000256" key="1">
    <source>
        <dbReference type="ARBA" id="ARBA00004651"/>
    </source>
</evidence>
<keyword evidence="3" id="KW-1133">Transmembrane helix</keyword>
<dbReference type="InterPro" id="IPR011527">
    <property type="entry name" value="ABC1_TM_dom"/>
</dbReference>
<dbReference type="PROSITE" id="PS50990">
    <property type="entry name" value="PEPTIDASE_C39"/>
    <property type="match status" value="1"/>
</dbReference>
<evidence type="ECO:0000256" key="3">
    <source>
        <dbReference type="ARBA" id="ARBA00022989"/>
    </source>
</evidence>
<dbReference type="Pfam" id="PF03412">
    <property type="entry name" value="Peptidase_C39"/>
    <property type="match status" value="1"/>
</dbReference>
<name>A0A0T8SSK4_STREE</name>
<dbReference type="InterPro" id="IPR036640">
    <property type="entry name" value="ABC1_TM_sf"/>
</dbReference>
<dbReference type="SUPFAM" id="SSF90123">
    <property type="entry name" value="ABC transporter transmembrane region"/>
    <property type="match status" value="1"/>
</dbReference>
<accession>A0A0T8SSK4</accession>